<dbReference type="PROSITE" id="PS00916">
    <property type="entry name" value="PI3_4_KINASE_2"/>
    <property type="match status" value="1"/>
</dbReference>
<dbReference type="PROSITE" id="PS50290">
    <property type="entry name" value="PI3_4_KINASE_3"/>
    <property type="match status" value="1"/>
</dbReference>
<dbReference type="OrthoDB" id="67688at2759"/>
<evidence type="ECO:0000256" key="7">
    <source>
        <dbReference type="ARBA" id="ARBA00022777"/>
    </source>
</evidence>
<dbReference type="PANTHER" id="PTHR10048:SF7">
    <property type="entry name" value="PHOSPHATIDYLINOSITOL 3-KINASE CATALYTIC SUBUNIT TYPE 3"/>
    <property type="match status" value="1"/>
</dbReference>
<dbReference type="CDD" id="cd09804">
    <property type="entry name" value="Dcp1"/>
    <property type="match status" value="1"/>
</dbReference>
<evidence type="ECO:0000256" key="10">
    <source>
        <dbReference type="SAM" id="MobiDB-lite"/>
    </source>
</evidence>
<dbReference type="InterPro" id="IPR018936">
    <property type="entry name" value="PI3/4_kinase_CS"/>
</dbReference>
<dbReference type="InterPro" id="IPR000403">
    <property type="entry name" value="PI3/4_kinase_cat_dom"/>
</dbReference>
<dbReference type="GO" id="GO:0008047">
    <property type="term" value="F:enzyme activator activity"/>
    <property type="evidence" value="ECO:0007669"/>
    <property type="project" value="InterPro"/>
</dbReference>
<dbReference type="EMBL" id="KI913114">
    <property type="protein sequence ID" value="ETV89690.1"/>
    <property type="molecule type" value="Genomic_DNA"/>
</dbReference>
<dbReference type="GO" id="GO:0000407">
    <property type="term" value="C:phagophore assembly site"/>
    <property type="evidence" value="ECO:0007669"/>
    <property type="project" value="TreeGrafter"/>
</dbReference>
<dbReference type="InterPro" id="IPR001263">
    <property type="entry name" value="PI3K_accessory_dom"/>
</dbReference>
<keyword evidence="4" id="KW-0808">Transferase</keyword>
<evidence type="ECO:0000313" key="14">
    <source>
        <dbReference type="EMBL" id="ETV89690.1"/>
    </source>
</evidence>
<keyword evidence="3" id="KW-0963">Cytoplasm</keyword>
<dbReference type="Gene3D" id="3.30.40.10">
    <property type="entry name" value="Zinc/RING finger domain, C3HC4 (zinc finger)"/>
    <property type="match status" value="1"/>
</dbReference>
<dbReference type="InterPro" id="IPR013083">
    <property type="entry name" value="Znf_RING/FYVE/PHD"/>
</dbReference>
<feature type="region of interest" description="Disordered" evidence="10">
    <location>
        <begin position="1229"/>
        <end position="1268"/>
    </location>
</feature>
<dbReference type="GO" id="GO:0005768">
    <property type="term" value="C:endosome"/>
    <property type="evidence" value="ECO:0007669"/>
    <property type="project" value="TreeGrafter"/>
</dbReference>
<keyword evidence="7" id="KW-0418">Kinase</keyword>
<dbReference type="GO" id="GO:0034271">
    <property type="term" value="C:phosphatidylinositol 3-kinase complex, class III, type I"/>
    <property type="evidence" value="ECO:0007669"/>
    <property type="project" value="TreeGrafter"/>
</dbReference>
<dbReference type="GO" id="GO:0000045">
    <property type="term" value="P:autophagosome assembly"/>
    <property type="evidence" value="ECO:0007669"/>
    <property type="project" value="TreeGrafter"/>
</dbReference>
<dbReference type="InterPro" id="IPR016024">
    <property type="entry name" value="ARM-type_fold"/>
</dbReference>
<evidence type="ECO:0008006" key="15">
    <source>
        <dbReference type="Google" id="ProtNLM"/>
    </source>
</evidence>
<dbReference type="PROSITE" id="PS50178">
    <property type="entry name" value="ZF_FYVE"/>
    <property type="match status" value="1"/>
</dbReference>
<keyword evidence="5" id="KW-0479">Metal-binding</keyword>
<dbReference type="InterPro" id="IPR011993">
    <property type="entry name" value="PH-like_dom_sf"/>
</dbReference>
<feature type="domain" description="PIK helical" evidence="13">
    <location>
        <begin position="369"/>
        <end position="565"/>
    </location>
</feature>
<dbReference type="InterPro" id="IPR015433">
    <property type="entry name" value="PI3/4_kinase"/>
</dbReference>
<feature type="compositionally biased region" description="Low complexity" evidence="10">
    <location>
        <begin position="1149"/>
        <end position="1158"/>
    </location>
</feature>
<gene>
    <name evidence="14" type="ORF">H257_00876</name>
</gene>
<dbReference type="GO" id="GO:0000290">
    <property type="term" value="P:deadenylation-dependent decapping of nuclear-transcribed mRNA"/>
    <property type="evidence" value="ECO:0007669"/>
    <property type="project" value="InterPro"/>
</dbReference>
<dbReference type="SUPFAM" id="SSF50729">
    <property type="entry name" value="PH domain-like"/>
    <property type="match status" value="1"/>
</dbReference>
<accession>W4HCH8</accession>
<feature type="compositionally biased region" description="Polar residues" evidence="10">
    <location>
        <begin position="1232"/>
        <end position="1241"/>
    </location>
</feature>
<dbReference type="InterPro" id="IPR010334">
    <property type="entry name" value="Dcp1"/>
</dbReference>
<dbReference type="InterPro" id="IPR036940">
    <property type="entry name" value="PI3/4_kinase_cat_sf"/>
</dbReference>
<evidence type="ECO:0000256" key="3">
    <source>
        <dbReference type="ARBA" id="ARBA00022490"/>
    </source>
</evidence>
<keyword evidence="8" id="KW-0862">Zinc</keyword>
<dbReference type="InterPro" id="IPR000306">
    <property type="entry name" value="Znf_FYVE"/>
</dbReference>
<dbReference type="PROSITE" id="PS51545">
    <property type="entry name" value="PIK_HELICAL"/>
    <property type="match status" value="1"/>
</dbReference>
<dbReference type="Pfam" id="PF00454">
    <property type="entry name" value="PI3_PI4_kinase"/>
    <property type="match status" value="1"/>
</dbReference>
<feature type="region of interest" description="Disordered" evidence="10">
    <location>
        <begin position="1144"/>
        <end position="1196"/>
    </location>
</feature>
<dbReference type="Pfam" id="PF06058">
    <property type="entry name" value="DCP1"/>
    <property type="match status" value="1"/>
</dbReference>
<dbReference type="Gene3D" id="1.25.40.70">
    <property type="entry name" value="Phosphatidylinositol 3-kinase, accessory domain (PIK)"/>
    <property type="match status" value="1"/>
</dbReference>
<feature type="domain" description="PI3K/PI4K catalytic" evidence="12">
    <location>
        <begin position="638"/>
        <end position="920"/>
    </location>
</feature>
<dbReference type="STRING" id="112090.W4HCH8"/>
<dbReference type="GO" id="GO:0006897">
    <property type="term" value="P:endocytosis"/>
    <property type="evidence" value="ECO:0007669"/>
    <property type="project" value="TreeGrafter"/>
</dbReference>
<organism evidence="14">
    <name type="scientific">Aphanomyces astaci</name>
    <name type="common">Crayfish plague agent</name>
    <dbReference type="NCBI Taxonomy" id="112090"/>
    <lineage>
        <taxon>Eukaryota</taxon>
        <taxon>Sar</taxon>
        <taxon>Stramenopiles</taxon>
        <taxon>Oomycota</taxon>
        <taxon>Saprolegniomycetes</taxon>
        <taxon>Saprolegniales</taxon>
        <taxon>Verrucalvaceae</taxon>
        <taxon>Aphanomyces</taxon>
    </lineage>
</organism>
<dbReference type="SUPFAM" id="SSF56112">
    <property type="entry name" value="Protein kinase-like (PK-like)"/>
    <property type="match status" value="1"/>
</dbReference>
<evidence type="ECO:0000259" key="11">
    <source>
        <dbReference type="PROSITE" id="PS50178"/>
    </source>
</evidence>
<comment type="subcellular location">
    <subcellularLocation>
        <location evidence="1">Cytoplasm</location>
    </subcellularLocation>
</comment>
<feature type="region of interest" description="Disordered" evidence="10">
    <location>
        <begin position="64"/>
        <end position="141"/>
    </location>
</feature>
<dbReference type="Gene3D" id="1.10.1070.11">
    <property type="entry name" value="Phosphatidylinositol 3-/4-kinase, catalytic domain"/>
    <property type="match status" value="1"/>
</dbReference>
<dbReference type="InterPro" id="IPR042236">
    <property type="entry name" value="PI3K_accessory_sf"/>
</dbReference>
<comment type="similarity">
    <text evidence="2">Belongs to the DCP1 family.</text>
</comment>
<dbReference type="SUPFAM" id="SSF57903">
    <property type="entry name" value="FYVE/PHD zinc finger"/>
    <property type="match status" value="1"/>
</dbReference>
<feature type="domain" description="FYVE-type" evidence="11">
    <location>
        <begin position="164"/>
        <end position="213"/>
    </location>
</feature>
<dbReference type="InterPro" id="IPR017455">
    <property type="entry name" value="Znf_FYVE-rel"/>
</dbReference>
<dbReference type="SMART" id="SM00146">
    <property type="entry name" value="PI3Kc"/>
    <property type="match status" value="1"/>
</dbReference>
<reference evidence="14" key="1">
    <citation type="submission" date="2013-12" db="EMBL/GenBank/DDBJ databases">
        <title>The Genome Sequence of Aphanomyces astaci APO3.</title>
        <authorList>
            <consortium name="The Broad Institute Genomics Platform"/>
            <person name="Russ C."/>
            <person name="Tyler B."/>
            <person name="van West P."/>
            <person name="Dieguez-Uribeondo J."/>
            <person name="Young S.K."/>
            <person name="Zeng Q."/>
            <person name="Gargeya S."/>
            <person name="Fitzgerald M."/>
            <person name="Abouelleil A."/>
            <person name="Alvarado L."/>
            <person name="Chapman S.B."/>
            <person name="Gainer-Dewar J."/>
            <person name="Goldberg J."/>
            <person name="Griggs A."/>
            <person name="Gujja S."/>
            <person name="Hansen M."/>
            <person name="Howarth C."/>
            <person name="Imamovic A."/>
            <person name="Ireland A."/>
            <person name="Larimer J."/>
            <person name="McCowan C."/>
            <person name="Murphy C."/>
            <person name="Pearson M."/>
            <person name="Poon T.W."/>
            <person name="Priest M."/>
            <person name="Roberts A."/>
            <person name="Saif S."/>
            <person name="Shea T."/>
            <person name="Sykes S."/>
            <person name="Wortman J."/>
            <person name="Nusbaum C."/>
            <person name="Birren B."/>
        </authorList>
    </citation>
    <scope>NUCLEOTIDE SEQUENCE [LARGE SCALE GENOMIC DNA]</scope>
    <source>
        <strain evidence="14">APO3</strain>
    </source>
</reference>
<evidence type="ECO:0000256" key="9">
    <source>
        <dbReference type="PROSITE-ProRule" id="PRU00091"/>
    </source>
</evidence>
<feature type="compositionally biased region" description="Basic and acidic residues" evidence="10">
    <location>
        <begin position="124"/>
        <end position="139"/>
    </location>
</feature>
<dbReference type="GeneID" id="20802872"/>
<dbReference type="GO" id="GO:0048015">
    <property type="term" value="P:phosphatidylinositol-mediated signaling"/>
    <property type="evidence" value="ECO:0007669"/>
    <property type="project" value="TreeGrafter"/>
</dbReference>
<evidence type="ECO:0000256" key="4">
    <source>
        <dbReference type="ARBA" id="ARBA00022679"/>
    </source>
</evidence>
<dbReference type="GO" id="GO:0016303">
    <property type="term" value="F:1-phosphatidylinositol-3-kinase activity"/>
    <property type="evidence" value="ECO:0007669"/>
    <property type="project" value="TreeGrafter"/>
</dbReference>
<evidence type="ECO:0000256" key="2">
    <source>
        <dbReference type="ARBA" id="ARBA00008778"/>
    </source>
</evidence>
<evidence type="ECO:0000259" key="12">
    <source>
        <dbReference type="PROSITE" id="PS50290"/>
    </source>
</evidence>
<protein>
    <recommendedName>
        <fullName evidence="15">Phosphatidylinositol 3-kinase</fullName>
    </recommendedName>
</protein>
<dbReference type="Gene3D" id="3.30.1010.10">
    <property type="entry name" value="Phosphatidylinositol 3-kinase Catalytic Subunit, Chain A, domain 4"/>
    <property type="match status" value="1"/>
</dbReference>
<dbReference type="PANTHER" id="PTHR10048">
    <property type="entry name" value="PHOSPHATIDYLINOSITOL KINASE"/>
    <property type="match status" value="1"/>
</dbReference>
<dbReference type="Gene3D" id="2.30.29.30">
    <property type="entry name" value="Pleckstrin-homology domain (PH domain)/Phosphotyrosine-binding domain (PTB)"/>
    <property type="match status" value="1"/>
</dbReference>
<evidence type="ECO:0000256" key="8">
    <source>
        <dbReference type="ARBA" id="ARBA00022833"/>
    </source>
</evidence>
<evidence type="ECO:0000256" key="6">
    <source>
        <dbReference type="ARBA" id="ARBA00022771"/>
    </source>
</evidence>
<dbReference type="GO" id="GO:0034272">
    <property type="term" value="C:phosphatidylinositol 3-kinase complex, class III, type II"/>
    <property type="evidence" value="ECO:0007669"/>
    <property type="project" value="TreeGrafter"/>
</dbReference>
<dbReference type="InterPro" id="IPR011011">
    <property type="entry name" value="Znf_FYVE_PHD"/>
</dbReference>
<dbReference type="GO" id="GO:0005777">
    <property type="term" value="C:peroxisome"/>
    <property type="evidence" value="ECO:0007669"/>
    <property type="project" value="TreeGrafter"/>
</dbReference>
<dbReference type="SMART" id="SM00064">
    <property type="entry name" value="FYVE"/>
    <property type="match status" value="1"/>
</dbReference>
<keyword evidence="6 9" id="KW-0863">Zinc-finger</keyword>
<feature type="compositionally biased region" description="Basic residues" evidence="10">
    <location>
        <begin position="66"/>
        <end position="77"/>
    </location>
</feature>
<dbReference type="InterPro" id="IPR011009">
    <property type="entry name" value="Kinase-like_dom_sf"/>
</dbReference>
<evidence type="ECO:0000256" key="1">
    <source>
        <dbReference type="ARBA" id="ARBA00004496"/>
    </source>
</evidence>
<dbReference type="GO" id="GO:0008270">
    <property type="term" value="F:zinc ion binding"/>
    <property type="evidence" value="ECO:0007669"/>
    <property type="project" value="UniProtKB-KW"/>
</dbReference>
<dbReference type="SUPFAM" id="SSF48371">
    <property type="entry name" value="ARM repeat"/>
    <property type="match status" value="1"/>
</dbReference>
<evidence type="ECO:0000259" key="13">
    <source>
        <dbReference type="PROSITE" id="PS51545"/>
    </source>
</evidence>
<evidence type="ECO:0000256" key="5">
    <source>
        <dbReference type="ARBA" id="ARBA00022723"/>
    </source>
</evidence>
<proteinExistence type="inferred from homology"/>
<dbReference type="Pfam" id="PF01363">
    <property type="entry name" value="FYVE"/>
    <property type="match status" value="1"/>
</dbReference>
<dbReference type="VEuPathDB" id="FungiDB:H257_00876"/>
<dbReference type="RefSeq" id="XP_009822090.1">
    <property type="nucleotide sequence ID" value="XM_009823788.1"/>
</dbReference>
<name>W4HCH8_APHAT</name>
<sequence length="1301" mass="145160">MDNDEFDEHGDLHALDELDIQLPTTGYGRTAMSTGGVDGIRQPQRPTICHTSVVDLSYSQVLETKSKHRNHSKKRLNYTRPLSTLSETTSDDVPKDDVAKAGPHKRNAFAYNSDDVDDLAAEQQEQRAKEHDDDNEWSHGDISLPGDDVYRFVQPRRLSSWVQDDAVYACFKCHVQFSLIVRKHHCRACGRIFCNACSNQRLVIPVDYESTPVSHAIKNGSNHTYSSVLVDTTSHVIGSLGYYVWNYNTATPSLSSSANDFSEFHATSSSSFDDPTEMQKTPAELEREKFLRAMTSLESRGLVRFTAAATSGRVKIKLPPRIPPGTVLQRVCDDCASALQQRRQHYNTVQVFELCKWDIQTLRVLGQVCRKWHRASIMCLSTFRQVQYYLPSHPLSAKERHLVLRNRQFLAGHSKWLLQLVKAVAFDSDNDDDGTTQDILRLMVAPRTHNCMMTMCSRLCRHELACVDALEILSSDSIQNVTLRNLCVEALVLKASDDDWLSFLPVVLHALGAETSVSTLRSAIVRQATRDVRFCSDLYWGASVLAEDRRWRRKFDGFRQQLLLTLAAHDKRSVSSWTQDLLHGQAFLDVLWNLPHRADKDVVGRLLDTALRRTPVFSTHEEGLRLPVDPLVKARGVDFASIKVMRSAEAPIILTCTGIERPGTCLADDEKPPPPTSSSVYRVMYKRDDLRKDACVQNIIHIMYSILKAETRQFNIALVTYRVIPTSSYDGLIQIVENAHTLYSIVREHGTIMRFLHHYNGHRTLSDISSSFRESLAAYTVITFLLGVGDRHAENVMLTQEGNLFHIDYGFILGKDPKPLQPPMRLDNYMLEALGGPMQVEAFKALCVVAFNCLRRHVSLFLIMLRLVVDAVPEVTDFGVNYTQADLDAFVVERFLPGQTDEEAATAIMLRMEGKLNEKIGLTLSDFVHAHASEKTVSKGVSSMKVGVESIGGAVQTVTSSLSSSASSLLNGPHNSIEQHNNGGMAALPVDTSQTDALNLQVLQRQDNQISDIVGTASHVVVYEFDQTEQSWKRKEVEGSLFIVKRYSAPRFQMFVNNRLSTSNLTISIDAQLNVDNVDDFLILRCVDPAAPSTFKIYGIWFFPEEDRQKTLKLLERYTPHPSSHPSSRVHSFVRVLVTLKGTPPPAAAKPSPKNAAAVHQKGASRQPAHEVQSESKPLAASSSSQGPVESPKNGASSTVVYSKAEGIAAGVAIMGMISQQPSQGAPLAEATTVQLQVASGQPQPQTRQKKQRDRASPRTAKPPLTKDQFKEAFVQCLDDPAFLDQIYQAFAKKLPKQQQQ</sequence>